<reference evidence="2 3" key="2">
    <citation type="journal article" date="2016" name="Int. J. Syst. Evol. Microbiol.">
        <title>Vitellibacter aquimaris sp. nov., a marine bacterium isolated from seawater.</title>
        <authorList>
            <person name="Thevarajoo S."/>
            <person name="Selvaratnam C."/>
            <person name="Goh K.M."/>
            <person name="Hong K.W."/>
            <person name="Chan X.Y."/>
            <person name="Chan K.G."/>
            <person name="Chong C.S."/>
        </authorList>
    </citation>
    <scope>NUCLEOTIDE SEQUENCE [LARGE SCALE GENOMIC DNA]</scope>
    <source>
        <strain evidence="2 3">D-24</strain>
    </source>
</reference>
<reference evidence="3" key="1">
    <citation type="submission" date="2014-10" db="EMBL/GenBank/DDBJ databases">
        <title>Genome sequencing of Vitellibacter sp. D-24.</title>
        <authorList>
            <person name="Thevarajoo S."/>
            <person name="Selvaratnam C."/>
            <person name="Goh K.M."/>
            <person name="Chong C.S."/>
        </authorList>
    </citation>
    <scope>NUCLEOTIDE SEQUENCE [LARGE SCALE GENOMIC DNA]</scope>
    <source>
        <strain evidence="3">D-24</strain>
    </source>
</reference>
<feature type="region of interest" description="Disordered" evidence="1">
    <location>
        <begin position="112"/>
        <end position="134"/>
    </location>
</feature>
<dbReference type="AlphaFoldDB" id="A0A137REB5"/>
<feature type="non-terminal residue" evidence="2">
    <location>
        <position position="190"/>
    </location>
</feature>
<accession>A0A137REB5</accession>
<protein>
    <submittedName>
        <fullName evidence="2">Uncharacterized protein</fullName>
    </submittedName>
</protein>
<dbReference type="EMBL" id="JRWG01000031">
    <property type="protein sequence ID" value="KXN97837.1"/>
    <property type="molecule type" value="Genomic_DNA"/>
</dbReference>
<evidence type="ECO:0000313" key="2">
    <source>
        <dbReference type="EMBL" id="KXN97837.1"/>
    </source>
</evidence>
<sequence length="190" mass="20257">MPDPPIGLERGSPGQARVRTLGVVIGDPPAKASLQLRSGLEGMEVDALVFQGAPEALDEDVVHPTPPTIHADADLGVAQHAGEGEAGELAALVSVEDFRLAEPGKRLLQRRNTEPGVHGVRQSPGQDPPACPVHDRHQIEEPAAHGDIRHVGAPYMVGSLDRQLSKQIGIDPVLRVRIAGAWPLIDRRQT</sequence>
<keyword evidence="3" id="KW-1185">Reference proteome</keyword>
<proteinExistence type="predicted"/>
<gene>
    <name evidence="2" type="ORF">LS48_14620</name>
</gene>
<dbReference type="Proteomes" id="UP000070138">
    <property type="component" value="Unassembled WGS sequence"/>
</dbReference>
<name>A0A137REB5_9FLAO</name>
<dbReference type="AntiFam" id="ANF00009">
    <property type="entry name" value="Shadow ORF (opposite transposase protein)"/>
</dbReference>
<evidence type="ECO:0000256" key="1">
    <source>
        <dbReference type="SAM" id="MobiDB-lite"/>
    </source>
</evidence>
<comment type="caution">
    <text evidence="2">The sequence shown here is derived from an EMBL/GenBank/DDBJ whole genome shotgun (WGS) entry which is preliminary data.</text>
</comment>
<evidence type="ECO:0000313" key="3">
    <source>
        <dbReference type="Proteomes" id="UP000070138"/>
    </source>
</evidence>
<organism evidence="2 3">
    <name type="scientific">Aequorivita aquimaris</name>
    <dbReference type="NCBI Taxonomy" id="1548749"/>
    <lineage>
        <taxon>Bacteria</taxon>
        <taxon>Pseudomonadati</taxon>
        <taxon>Bacteroidota</taxon>
        <taxon>Flavobacteriia</taxon>
        <taxon>Flavobacteriales</taxon>
        <taxon>Flavobacteriaceae</taxon>
        <taxon>Aequorivita</taxon>
    </lineage>
</organism>